<proteinExistence type="predicted"/>
<reference evidence="4 5" key="1">
    <citation type="journal article" date="2019" name="Commun. Biol.">
        <title>The bagworm genome reveals a unique fibroin gene that provides high tensile strength.</title>
        <authorList>
            <person name="Kono N."/>
            <person name="Nakamura H."/>
            <person name="Ohtoshi R."/>
            <person name="Tomita M."/>
            <person name="Numata K."/>
            <person name="Arakawa K."/>
        </authorList>
    </citation>
    <scope>NUCLEOTIDE SEQUENCE [LARGE SCALE GENOMIC DNA]</scope>
</reference>
<dbReference type="PROSITE" id="PS50006">
    <property type="entry name" value="FHA_DOMAIN"/>
    <property type="match status" value="1"/>
</dbReference>
<evidence type="ECO:0000313" key="4">
    <source>
        <dbReference type="EMBL" id="GBP48332.1"/>
    </source>
</evidence>
<name>A0A4C1WCX9_EUMVA</name>
<dbReference type="SUPFAM" id="SSF49879">
    <property type="entry name" value="SMAD/FHA domain"/>
    <property type="match status" value="1"/>
</dbReference>
<feature type="region of interest" description="Disordered" evidence="2">
    <location>
        <begin position="1"/>
        <end position="37"/>
    </location>
</feature>
<keyword evidence="1" id="KW-0175">Coiled coil</keyword>
<feature type="compositionally biased region" description="Acidic residues" evidence="2">
    <location>
        <begin position="593"/>
        <end position="603"/>
    </location>
</feature>
<comment type="caution">
    <text evidence="4">The sequence shown here is derived from an EMBL/GenBank/DDBJ whole genome shotgun (WGS) entry which is preliminary data.</text>
</comment>
<dbReference type="InterPro" id="IPR008984">
    <property type="entry name" value="SMAD_FHA_dom_sf"/>
</dbReference>
<dbReference type="OrthoDB" id="433755at2759"/>
<dbReference type="EMBL" id="BGZK01000521">
    <property type="protein sequence ID" value="GBP48332.1"/>
    <property type="molecule type" value="Genomic_DNA"/>
</dbReference>
<dbReference type="Pfam" id="PF00498">
    <property type="entry name" value="FHA"/>
    <property type="match status" value="1"/>
</dbReference>
<dbReference type="InterPro" id="IPR000253">
    <property type="entry name" value="FHA_dom"/>
</dbReference>
<evidence type="ECO:0000256" key="2">
    <source>
        <dbReference type="SAM" id="MobiDB-lite"/>
    </source>
</evidence>
<organism evidence="4 5">
    <name type="scientific">Eumeta variegata</name>
    <name type="common">Bagworm moth</name>
    <name type="synonym">Eumeta japonica</name>
    <dbReference type="NCBI Taxonomy" id="151549"/>
    <lineage>
        <taxon>Eukaryota</taxon>
        <taxon>Metazoa</taxon>
        <taxon>Ecdysozoa</taxon>
        <taxon>Arthropoda</taxon>
        <taxon>Hexapoda</taxon>
        <taxon>Insecta</taxon>
        <taxon>Pterygota</taxon>
        <taxon>Neoptera</taxon>
        <taxon>Endopterygota</taxon>
        <taxon>Lepidoptera</taxon>
        <taxon>Glossata</taxon>
        <taxon>Ditrysia</taxon>
        <taxon>Tineoidea</taxon>
        <taxon>Psychidae</taxon>
        <taxon>Oiketicinae</taxon>
        <taxon>Eumeta</taxon>
    </lineage>
</organism>
<feature type="compositionally biased region" description="Basic and acidic residues" evidence="2">
    <location>
        <begin position="576"/>
        <end position="592"/>
    </location>
</feature>
<dbReference type="STRING" id="151549.A0A4C1WCX9"/>
<dbReference type="PANTHER" id="PTHR23308">
    <property type="entry name" value="NUCLEAR INHIBITOR OF PROTEIN PHOSPHATASE-1"/>
    <property type="match status" value="1"/>
</dbReference>
<protein>
    <submittedName>
        <fullName evidence="4">Kanadaptin</fullName>
    </submittedName>
</protein>
<evidence type="ECO:0000259" key="3">
    <source>
        <dbReference type="PROSITE" id="PS50006"/>
    </source>
</evidence>
<dbReference type="AlphaFoldDB" id="A0A4C1WCX9"/>
<dbReference type="Gene3D" id="2.60.200.20">
    <property type="match status" value="1"/>
</dbReference>
<accession>A0A4C1WCX9</accession>
<sequence>MPVLIGKIGKLPRKVPDMKKKTEEENEEKLKQNNENLQSANSLPPAVLLKEMSTPIPYKEPKWSGLCPDGSDYALEVLKSGVIVERVELTKKPYYVFGRLVNCDIVMAHPTISRHHSILQYKAFAEEGEPHSGWYLYDLGSTHGTYLNKEKIKANHYTRVKVGHQIKFGTSTRTYILLGPEFDCDGESELTVTEIKQKALQMKLEKQRMIKEVIDRKEKEKAEEERKLEEAGIDWGMGEDAEEEPDLADNPYASTANEELYLDDPKKTLRGYFEREGEELQYNCEERGVGQFMCRVVLPLDDASGRPVTAEVVHRGKKKDAVVACALEACRILDRAGLLRQAKHESRRRKARDWSADDFYDSDEDSYLDRTGTVERKRKRRMIRHGAANGEDVKTDKPLTYEDLLKQVSDLESKIAVEEKGLETLRASEKQGNDQSWDDIDDLEHFMLSLGSQRQSMARKAEISNAKMNIKKLQAELAKTQKLAEIARPAYMPPLIKKDDKKPLVKVTSNSVIYGKRIKLKHDEKKKQKAEKIRISEPKEEDGEFEEEMDSDEEESKFMSGKEINTPSLNMVVEASKQDRSFSKERQLKMEIDSEQNENENLQEDVKRVTKSVRSETKEEMKYCTYESLSKMI</sequence>
<evidence type="ECO:0000313" key="5">
    <source>
        <dbReference type="Proteomes" id="UP000299102"/>
    </source>
</evidence>
<feature type="domain" description="FHA" evidence="3">
    <location>
        <begin position="95"/>
        <end position="152"/>
    </location>
</feature>
<feature type="compositionally biased region" description="Basic and acidic residues" evidence="2">
    <location>
        <begin position="604"/>
        <end position="619"/>
    </location>
</feature>
<dbReference type="CDD" id="cd19856">
    <property type="entry name" value="DSRM_Kanadaptin"/>
    <property type="match status" value="1"/>
</dbReference>
<dbReference type="CDD" id="cd22677">
    <property type="entry name" value="FHA_Kanadaptin"/>
    <property type="match status" value="1"/>
</dbReference>
<feature type="region of interest" description="Disordered" evidence="2">
    <location>
        <begin position="525"/>
        <end position="619"/>
    </location>
</feature>
<dbReference type="Proteomes" id="UP000299102">
    <property type="component" value="Unassembled WGS sequence"/>
</dbReference>
<feature type="compositionally biased region" description="Acidic residues" evidence="2">
    <location>
        <begin position="539"/>
        <end position="555"/>
    </location>
</feature>
<feature type="compositionally biased region" description="Basic and acidic residues" evidence="2">
    <location>
        <begin position="525"/>
        <end position="538"/>
    </location>
</feature>
<gene>
    <name evidence="4" type="primary">SLC4A1AP</name>
    <name evidence="4" type="ORF">EVAR_34825_1</name>
</gene>
<feature type="compositionally biased region" description="Basic and acidic residues" evidence="2">
    <location>
        <begin position="14"/>
        <end position="32"/>
    </location>
</feature>
<dbReference type="InterPro" id="IPR050923">
    <property type="entry name" value="Cell_Proc_Reg/RNA_Proc"/>
</dbReference>
<feature type="coiled-coil region" evidence="1">
    <location>
        <begin position="207"/>
        <end position="234"/>
    </location>
</feature>
<evidence type="ECO:0000256" key="1">
    <source>
        <dbReference type="SAM" id="Coils"/>
    </source>
</evidence>
<feature type="region of interest" description="Disordered" evidence="2">
    <location>
        <begin position="240"/>
        <end position="259"/>
    </location>
</feature>
<keyword evidence="5" id="KW-1185">Reference proteome</keyword>
<dbReference type="SMART" id="SM00240">
    <property type="entry name" value="FHA"/>
    <property type="match status" value="1"/>
</dbReference>